<dbReference type="EMBL" id="ANAH02000021">
    <property type="protein sequence ID" value="EPX58927.1"/>
    <property type="molecule type" value="Genomic_DNA"/>
</dbReference>
<name>S9P9H1_CYSF2</name>
<comment type="caution">
    <text evidence="2">The sequence shown here is derived from an EMBL/GenBank/DDBJ whole genome shotgun (WGS) entry which is preliminary data.</text>
</comment>
<evidence type="ECO:0000259" key="1">
    <source>
        <dbReference type="PROSITE" id="PS51186"/>
    </source>
</evidence>
<accession>S9P9H1</accession>
<organism evidence="2 3">
    <name type="scientific">Cystobacter fuscus (strain ATCC 25194 / DSM 2262 / NBRC 100088 / M29)</name>
    <dbReference type="NCBI Taxonomy" id="1242864"/>
    <lineage>
        <taxon>Bacteria</taxon>
        <taxon>Pseudomonadati</taxon>
        <taxon>Myxococcota</taxon>
        <taxon>Myxococcia</taxon>
        <taxon>Myxococcales</taxon>
        <taxon>Cystobacterineae</taxon>
        <taxon>Archangiaceae</taxon>
        <taxon>Cystobacter</taxon>
    </lineage>
</organism>
<feature type="domain" description="N-acetyltransferase" evidence="1">
    <location>
        <begin position="76"/>
        <end position="223"/>
    </location>
</feature>
<keyword evidence="3" id="KW-1185">Reference proteome</keyword>
<dbReference type="PROSITE" id="PS51186">
    <property type="entry name" value="GNAT"/>
    <property type="match status" value="1"/>
</dbReference>
<reference evidence="2" key="1">
    <citation type="submission" date="2013-05" db="EMBL/GenBank/DDBJ databases">
        <title>Genome assembly of Cystobacter fuscus DSM 2262.</title>
        <authorList>
            <person name="Sharma G."/>
            <person name="Khatri I."/>
            <person name="Kaur C."/>
            <person name="Mayilraj S."/>
            <person name="Subramanian S."/>
        </authorList>
    </citation>
    <scope>NUCLEOTIDE SEQUENCE [LARGE SCALE GENOMIC DNA]</scope>
    <source>
        <strain evidence="2">DSM 2262</strain>
    </source>
</reference>
<evidence type="ECO:0000313" key="3">
    <source>
        <dbReference type="Proteomes" id="UP000011682"/>
    </source>
</evidence>
<gene>
    <name evidence="2" type="ORF">D187_003642</name>
</gene>
<dbReference type="AlphaFoldDB" id="S9P9H1"/>
<dbReference type="eggNOG" id="COG1670">
    <property type="taxonomic scope" value="Bacteria"/>
</dbReference>
<dbReference type="InterPro" id="IPR016181">
    <property type="entry name" value="Acyl_CoA_acyltransferase"/>
</dbReference>
<evidence type="ECO:0000313" key="2">
    <source>
        <dbReference type="EMBL" id="EPX58927.1"/>
    </source>
</evidence>
<dbReference type="GO" id="GO:0016747">
    <property type="term" value="F:acyltransferase activity, transferring groups other than amino-acyl groups"/>
    <property type="evidence" value="ECO:0007669"/>
    <property type="project" value="InterPro"/>
</dbReference>
<proteinExistence type="predicted"/>
<dbReference type="InterPro" id="IPR000182">
    <property type="entry name" value="GNAT_dom"/>
</dbReference>
<dbReference type="Gene3D" id="3.40.630.30">
    <property type="match status" value="1"/>
</dbReference>
<sequence>MPTRLFTKKHDVVARFGVDNGVFVWIDGRYMFGALGPGWRRGHFPRFVMPEQDRTLPPFASRPPSRRKTGRSLFRMILRNVTDEDLPIFFEHQRDPEALRMAAFSSRERDAFMTHWRTRVLRPENVTRTIVMGRVVVGNIGSWEQDAKRFVGYWIGREHWGKGIATRALSEFLVLEPTRPLHAWVALHNLASIRVLEKCGFHTMLNEDPHHPDGVAEVLMRLG</sequence>
<dbReference type="Proteomes" id="UP000011682">
    <property type="component" value="Unassembled WGS sequence"/>
</dbReference>
<dbReference type="SUPFAM" id="SSF55729">
    <property type="entry name" value="Acyl-CoA N-acyltransferases (Nat)"/>
    <property type="match status" value="1"/>
</dbReference>
<protein>
    <submittedName>
        <fullName evidence="2">Acetyltransferase, GNAT family</fullName>
    </submittedName>
</protein>
<dbReference type="Pfam" id="PF13302">
    <property type="entry name" value="Acetyltransf_3"/>
    <property type="match status" value="1"/>
</dbReference>
<dbReference type="PANTHER" id="PTHR43328">
    <property type="entry name" value="ACETYLTRANSFERASE-RELATED"/>
    <property type="match status" value="1"/>
</dbReference>
<dbReference type="PANTHER" id="PTHR43328:SF1">
    <property type="entry name" value="N-ACETYLTRANSFERASE DOMAIN-CONTAINING PROTEIN"/>
    <property type="match status" value="1"/>
</dbReference>